<dbReference type="GO" id="GO:0009536">
    <property type="term" value="C:plastid"/>
    <property type="evidence" value="ECO:0007669"/>
    <property type="project" value="UniProtKB-ARBA"/>
</dbReference>
<protein>
    <recommendedName>
        <fullName evidence="7">ATP-dependent Clp protease proteolytic subunit</fullName>
    </recommendedName>
</protein>
<keyword evidence="3" id="KW-0378">Hydrolase</keyword>
<organism evidence="8 9">
    <name type="scientific">Riccia sorocarpa</name>
    <dbReference type="NCBI Taxonomy" id="122646"/>
    <lineage>
        <taxon>Eukaryota</taxon>
        <taxon>Viridiplantae</taxon>
        <taxon>Streptophyta</taxon>
        <taxon>Embryophyta</taxon>
        <taxon>Marchantiophyta</taxon>
        <taxon>Marchantiopsida</taxon>
        <taxon>Marchantiidae</taxon>
        <taxon>Marchantiales</taxon>
        <taxon>Ricciaceae</taxon>
        <taxon>Riccia</taxon>
    </lineage>
</organism>
<dbReference type="SUPFAM" id="SSF52096">
    <property type="entry name" value="ClpP/crotonase"/>
    <property type="match status" value="1"/>
</dbReference>
<sequence>MASTGVMASALPSCACSGFHGGQVGSRNELKGYGLKTDKNFIAVRKRGAITVASLGWQGSSNSRDNFRSRGDGLLNQQLSLLPSDAHSRNLDFRCGSLDIRAAKKGAPALMPLVMTPTGPADLSTVLLRNRIVFVGSPVNSQVAQKVISQLLTLAAIDEEQEIKMYINCPGGSTYSVLAIYDTMSWIKPKVSTVCFGIAASQGALLLAGGAKGRRFAMPNARIMIHQPQGGCGGTADDVRRQVNEVMQSRDKIDKMYAAFTGQPLERVQNFTDRDRFFSAAEAMEFGLIDGLLETEY</sequence>
<comment type="similarity">
    <text evidence="1 7">Belongs to the peptidase S14 family.</text>
</comment>
<dbReference type="Pfam" id="PF00574">
    <property type="entry name" value="CLP_protease"/>
    <property type="match status" value="1"/>
</dbReference>
<dbReference type="HAMAP" id="MF_00444">
    <property type="entry name" value="ClpP"/>
    <property type="match status" value="1"/>
</dbReference>
<comment type="catalytic activity">
    <reaction evidence="5 6">
        <text>Hydrolysis of proteins to small peptides in the presence of ATP and magnesium. alpha-casein is the usual test substrate. In the absence of ATP, only oligopeptides shorter than five residues are hydrolyzed (such as succinyl-Leu-Tyr-|-NHMec, and Leu-Tyr-Leu-|-Tyr-Trp, in which cleavage of the -Tyr-|-Leu- and -Tyr-|-Trp bonds also occurs).</text>
        <dbReference type="EC" id="3.4.21.92"/>
    </reaction>
</comment>
<comment type="caution">
    <text evidence="8">The sequence shown here is derived from an EMBL/GenBank/DDBJ whole genome shotgun (WGS) entry which is preliminary data.</text>
</comment>
<proteinExistence type="inferred from homology"/>
<dbReference type="PANTHER" id="PTHR10381">
    <property type="entry name" value="ATP-DEPENDENT CLP PROTEASE PROTEOLYTIC SUBUNIT"/>
    <property type="match status" value="1"/>
</dbReference>
<dbReference type="Gene3D" id="3.90.226.10">
    <property type="entry name" value="2-enoyl-CoA Hydratase, Chain A, domain 1"/>
    <property type="match status" value="1"/>
</dbReference>
<accession>A0ABD3HDZ4</accession>
<dbReference type="PRINTS" id="PR00127">
    <property type="entry name" value="CLPPROTEASEP"/>
</dbReference>
<evidence type="ECO:0000256" key="2">
    <source>
        <dbReference type="ARBA" id="ARBA00022670"/>
    </source>
</evidence>
<feature type="active site" evidence="6">
    <location>
        <position position="226"/>
    </location>
</feature>
<dbReference type="PROSITE" id="PS00382">
    <property type="entry name" value="CLP_PROTEASE_HIS"/>
    <property type="match status" value="1"/>
</dbReference>
<name>A0ABD3HDZ4_9MARC</name>
<dbReference type="EMBL" id="JBJQOH010000004">
    <property type="protein sequence ID" value="KAL3689760.1"/>
    <property type="molecule type" value="Genomic_DNA"/>
</dbReference>
<dbReference type="FunFam" id="3.90.226.10:FF:000035">
    <property type="entry name" value="ATP-dependent Clp protease proteolytic subunit"/>
    <property type="match status" value="1"/>
</dbReference>
<dbReference type="PANTHER" id="PTHR10381:SF8">
    <property type="entry name" value="ATP-DEPENDENT CLP PROTEASE PROTEOLYTIC SUBUNIT 6, CHLOROPLASTIC"/>
    <property type="match status" value="1"/>
</dbReference>
<dbReference type="CDD" id="cd07017">
    <property type="entry name" value="S14_ClpP_2"/>
    <property type="match status" value="1"/>
</dbReference>
<dbReference type="GO" id="GO:0004252">
    <property type="term" value="F:serine-type endopeptidase activity"/>
    <property type="evidence" value="ECO:0007669"/>
    <property type="project" value="UniProtKB-EC"/>
</dbReference>
<evidence type="ECO:0000256" key="5">
    <source>
        <dbReference type="ARBA" id="ARBA00034021"/>
    </source>
</evidence>
<dbReference type="InterPro" id="IPR001907">
    <property type="entry name" value="ClpP"/>
</dbReference>
<dbReference type="InterPro" id="IPR023562">
    <property type="entry name" value="ClpP/TepA"/>
</dbReference>
<evidence type="ECO:0000256" key="6">
    <source>
        <dbReference type="PROSITE-ProRule" id="PRU10086"/>
    </source>
</evidence>
<dbReference type="AlphaFoldDB" id="A0ABD3HDZ4"/>
<evidence type="ECO:0000313" key="8">
    <source>
        <dbReference type="EMBL" id="KAL3689760.1"/>
    </source>
</evidence>
<evidence type="ECO:0000313" key="9">
    <source>
        <dbReference type="Proteomes" id="UP001633002"/>
    </source>
</evidence>
<dbReference type="Proteomes" id="UP001633002">
    <property type="component" value="Unassembled WGS sequence"/>
</dbReference>
<evidence type="ECO:0000256" key="3">
    <source>
        <dbReference type="ARBA" id="ARBA00022801"/>
    </source>
</evidence>
<dbReference type="InterPro" id="IPR033135">
    <property type="entry name" value="ClpP_His_AS"/>
</dbReference>
<keyword evidence="4" id="KW-0720">Serine protease</keyword>
<keyword evidence="9" id="KW-1185">Reference proteome</keyword>
<evidence type="ECO:0000256" key="7">
    <source>
        <dbReference type="RuleBase" id="RU003567"/>
    </source>
</evidence>
<dbReference type="InterPro" id="IPR029045">
    <property type="entry name" value="ClpP/crotonase-like_dom_sf"/>
</dbReference>
<evidence type="ECO:0000256" key="1">
    <source>
        <dbReference type="ARBA" id="ARBA00007039"/>
    </source>
</evidence>
<evidence type="ECO:0000256" key="4">
    <source>
        <dbReference type="ARBA" id="ARBA00022825"/>
    </source>
</evidence>
<dbReference type="GO" id="GO:0006508">
    <property type="term" value="P:proteolysis"/>
    <property type="evidence" value="ECO:0007669"/>
    <property type="project" value="UniProtKB-KW"/>
</dbReference>
<reference evidence="8 9" key="1">
    <citation type="submission" date="2024-09" db="EMBL/GenBank/DDBJ databases">
        <title>Chromosome-scale assembly of Riccia sorocarpa.</title>
        <authorList>
            <person name="Paukszto L."/>
        </authorList>
    </citation>
    <scope>NUCLEOTIDE SEQUENCE [LARGE SCALE GENOMIC DNA]</scope>
    <source>
        <strain evidence="8">LP-2024</strain>
        <tissue evidence="8">Aerial parts of the thallus</tissue>
    </source>
</reference>
<keyword evidence="2" id="KW-0645">Protease</keyword>
<gene>
    <name evidence="8" type="ORF">R1sor_016069</name>
</gene>